<evidence type="ECO:0000313" key="1">
    <source>
        <dbReference type="Proteomes" id="UP000887576"/>
    </source>
</evidence>
<accession>A0AC34QIA0</accession>
<dbReference type="WBParaSite" id="JU765_v2.g16519.t1">
    <property type="protein sequence ID" value="JU765_v2.g16519.t1"/>
    <property type="gene ID" value="JU765_v2.g16519"/>
</dbReference>
<evidence type="ECO:0000313" key="2">
    <source>
        <dbReference type="WBParaSite" id="JU765_v2.g16519.t1"/>
    </source>
</evidence>
<protein>
    <submittedName>
        <fullName evidence="2">BTB domain-containing protein</fullName>
    </submittedName>
</protein>
<sequence length="332" mass="37791">MAVSKHKVYTKTKENSVECEWTISEATLRMKTKKSISTSEFVFPSIPNSTFSIHFYPNGYFSNGYVSVYIRVKTNIVFSTETTLSIKNSDFGYDDVMRFSPTERYEGYKRFMTRGELLNPSSRHLKNGKIVLNCKMKYMLTDSLPVTTICTKPKTVSSLASCLLKPKTGLFDCIIAVGTDEIQAHKLILAVNSPVFAAMFKGHTLEAMTNKIQITDFDFSTVKRAVNFCYTRKLDNFDANVDELLRFSDKYDISELKKILEAHFIQKLTVETVCSLATLADQTNALELKNNCVRFLMDNFNFLQFLADVPENGCDFLLEVLKQFKKKSQSSS</sequence>
<name>A0AC34QIA0_9BILA</name>
<organism evidence="1 2">
    <name type="scientific">Panagrolaimus sp. JU765</name>
    <dbReference type="NCBI Taxonomy" id="591449"/>
    <lineage>
        <taxon>Eukaryota</taxon>
        <taxon>Metazoa</taxon>
        <taxon>Ecdysozoa</taxon>
        <taxon>Nematoda</taxon>
        <taxon>Chromadorea</taxon>
        <taxon>Rhabditida</taxon>
        <taxon>Tylenchina</taxon>
        <taxon>Panagrolaimomorpha</taxon>
        <taxon>Panagrolaimoidea</taxon>
        <taxon>Panagrolaimidae</taxon>
        <taxon>Panagrolaimus</taxon>
    </lineage>
</organism>
<dbReference type="Proteomes" id="UP000887576">
    <property type="component" value="Unplaced"/>
</dbReference>
<proteinExistence type="predicted"/>
<reference evidence="2" key="1">
    <citation type="submission" date="2022-11" db="UniProtKB">
        <authorList>
            <consortium name="WormBaseParasite"/>
        </authorList>
    </citation>
    <scope>IDENTIFICATION</scope>
</reference>